<protein>
    <submittedName>
        <fullName evidence="2">Nucleotidyltransferase domain-containing protein</fullName>
    </submittedName>
</protein>
<dbReference type="GO" id="GO:0016740">
    <property type="term" value="F:transferase activity"/>
    <property type="evidence" value="ECO:0007669"/>
    <property type="project" value="UniProtKB-KW"/>
</dbReference>
<name>A0A443IS32_9BACI</name>
<evidence type="ECO:0000259" key="1">
    <source>
        <dbReference type="Pfam" id="PF18765"/>
    </source>
</evidence>
<dbReference type="AlphaFoldDB" id="A0A443IS32"/>
<feature type="domain" description="Polymerase beta nucleotidyltransferase" evidence="1">
    <location>
        <begin position="9"/>
        <end position="98"/>
    </location>
</feature>
<dbReference type="PANTHER" id="PTHR43852">
    <property type="entry name" value="NUCLEOTIDYLTRANSFERASE"/>
    <property type="match status" value="1"/>
</dbReference>
<comment type="caution">
    <text evidence="2">The sequence shown here is derived from an EMBL/GenBank/DDBJ whole genome shotgun (WGS) entry which is preliminary data.</text>
</comment>
<dbReference type="InterPro" id="IPR043519">
    <property type="entry name" value="NT_sf"/>
</dbReference>
<dbReference type="EMBL" id="QYTU02000022">
    <property type="protein sequence ID" value="RWR09267.1"/>
    <property type="molecule type" value="Genomic_DNA"/>
</dbReference>
<dbReference type="Gene3D" id="3.30.460.10">
    <property type="entry name" value="Beta Polymerase, domain 2"/>
    <property type="match status" value="1"/>
</dbReference>
<dbReference type="CDD" id="cd05403">
    <property type="entry name" value="NT_KNTase_like"/>
    <property type="match status" value="1"/>
</dbReference>
<gene>
    <name evidence="2" type="ORF">D4N35_010665</name>
</gene>
<proteinExistence type="predicted"/>
<evidence type="ECO:0000313" key="3">
    <source>
        <dbReference type="Proteomes" id="UP000273811"/>
    </source>
</evidence>
<reference evidence="2" key="1">
    <citation type="submission" date="2018-12" db="EMBL/GenBank/DDBJ databases">
        <authorList>
            <person name="Sun L."/>
            <person name="Chen Z."/>
        </authorList>
    </citation>
    <scope>NUCLEOTIDE SEQUENCE [LARGE SCALE GENOMIC DNA]</scope>
    <source>
        <strain evidence="2">DSM 16012</strain>
    </source>
</reference>
<dbReference type="SUPFAM" id="SSF81301">
    <property type="entry name" value="Nucleotidyltransferase"/>
    <property type="match status" value="1"/>
</dbReference>
<accession>A0A443IS32</accession>
<dbReference type="NCBIfam" id="NF047752">
    <property type="entry name" value="MntA_antitoxin"/>
    <property type="match status" value="1"/>
</dbReference>
<sequence>MLQPNLKQSIVKMLIDRLQPEFILLFGSYAKGTASADSDLDIAYYSQKKLSHYERFLLAGDLADLCNVEVDLADIRQVDTVFAAQIFSTGELIYCANKNIFVKERMKALSMYVTLNEQRAEILRGIRERGSIYD</sequence>
<dbReference type="PANTHER" id="PTHR43852:SF2">
    <property type="entry name" value="PROTEIN ADENYLYLTRANSFERASE MNTA"/>
    <property type="match status" value="1"/>
</dbReference>
<organism evidence="2 3">
    <name type="scientific">Siminovitchia fortis</name>
    <dbReference type="NCBI Taxonomy" id="254758"/>
    <lineage>
        <taxon>Bacteria</taxon>
        <taxon>Bacillati</taxon>
        <taxon>Bacillota</taxon>
        <taxon>Bacilli</taxon>
        <taxon>Bacillales</taxon>
        <taxon>Bacillaceae</taxon>
        <taxon>Siminovitchia</taxon>
    </lineage>
</organism>
<evidence type="ECO:0000313" key="2">
    <source>
        <dbReference type="EMBL" id="RWR09267.1"/>
    </source>
</evidence>
<dbReference type="Proteomes" id="UP000273811">
    <property type="component" value="Unassembled WGS sequence"/>
</dbReference>
<dbReference type="RefSeq" id="WP_120073358.1">
    <property type="nucleotide sequence ID" value="NZ_CP126113.1"/>
</dbReference>
<keyword evidence="3" id="KW-1185">Reference proteome</keyword>
<dbReference type="Pfam" id="PF18765">
    <property type="entry name" value="Polbeta"/>
    <property type="match status" value="1"/>
</dbReference>
<dbReference type="OrthoDB" id="9816197at2"/>
<dbReference type="InterPro" id="IPR041633">
    <property type="entry name" value="Polbeta"/>
</dbReference>
<dbReference type="InterPro" id="IPR052930">
    <property type="entry name" value="TA_antitoxin_MntA"/>
</dbReference>